<evidence type="ECO:0000313" key="3">
    <source>
        <dbReference type="Proteomes" id="UP000242699"/>
    </source>
</evidence>
<protein>
    <submittedName>
        <fullName evidence="2">Uncharacterized protein</fullName>
    </submittedName>
</protein>
<dbReference type="Proteomes" id="UP000242699">
    <property type="component" value="Unassembled WGS sequence"/>
</dbReference>
<comment type="caution">
    <text evidence="2">The sequence shown here is derived from an EMBL/GenBank/DDBJ whole genome shotgun (WGS) entry which is preliminary data.</text>
</comment>
<feature type="transmembrane region" description="Helical" evidence="1">
    <location>
        <begin position="44"/>
        <end position="67"/>
    </location>
</feature>
<dbReference type="AlphaFoldDB" id="A0A2T2WWL7"/>
<name>A0A2T2WWL7_9FIRM</name>
<evidence type="ECO:0000313" key="2">
    <source>
        <dbReference type="EMBL" id="PSR26626.1"/>
    </source>
</evidence>
<reference evidence="2 3" key="1">
    <citation type="journal article" date="2014" name="BMC Genomics">
        <title>Comparison of environmental and isolate Sulfobacillus genomes reveals diverse carbon, sulfur, nitrogen, and hydrogen metabolisms.</title>
        <authorList>
            <person name="Justice N.B."/>
            <person name="Norman A."/>
            <person name="Brown C.T."/>
            <person name="Singh A."/>
            <person name="Thomas B.C."/>
            <person name="Banfield J.F."/>
        </authorList>
    </citation>
    <scope>NUCLEOTIDE SEQUENCE [LARGE SCALE GENOMIC DNA]</scope>
    <source>
        <strain evidence="2">AMDSBA1</strain>
    </source>
</reference>
<keyword evidence="1" id="KW-0472">Membrane</keyword>
<accession>A0A2T2WWL7</accession>
<dbReference type="EMBL" id="PXYT01000034">
    <property type="protein sequence ID" value="PSR26626.1"/>
    <property type="molecule type" value="Genomic_DNA"/>
</dbReference>
<keyword evidence="1" id="KW-0812">Transmembrane</keyword>
<feature type="transmembrane region" description="Helical" evidence="1">
    <location>
        <begin position="16"/>
        <end position="38"/>
    </location>
</feature>
<proteinExistence type="predicted"/>
<keyword evidence="1" id="KW-1133">Transmembrane helix</keyword>
<evidence type="ECO:0000256" key="1">
    <source>
        <dbReference type="SAM" id="Phobius"/>
    </source>
</evidence>
<feature type="transmembrane region" description="Helical" evidence="1">
    <location>
        <begin position="79"/>
        <end position="101"/>
    </location>
</feature>
<gene>
    <name evidence="2" type="ORF">C7B43_13505</name>
</gene>
<sequence length="110" mass="12178">MYDDNPTENRNTASHALLSAVGATFGGGAGLTLIRVAIRWESLPLSHIVILVLTTAAGGLLLSTIWPGRPDKKWPLNRYILWISVLAVATTILATTIWPWYWHWAFPNTP</sequence>
<organism evidence="2 3">
    <name type="scientific">Sulfobacillus benefaciens</name>
    <dbReference type="NCBI Taxonomy" id="453960"/>
    <lineage>
        <taxon>Bacteria</taxon>
        <taxon>Bacillati</taxon>
        <taxon>Bacillota</taxon>
        <taxon>Clostridia</taxon>
        <taxon>Eubacteriales</taxon>
        <taxon>Clostridiales Family XVII. Incertae Sedis</taxon>
        <taxon>Sulfobacillus</taxon>
    </lineage>
</organism>